<sequence length="174" mass="19247">MYYNRFRYYSADEGIYLSQDPIGLAGNNPTLHSYTHNSNIWIDPLGLSECSKLSDEMSSTFLGGKYTSRVIEEDMILYRAGKKGIPLGQFFSKDAPKSVLQTRIDKAILPQWPDGSKSILDTGYKVKIPAGTTIHTGTVGPQGGIFLGGTQQIVVEKPWLIEGIEILDSYPLIL</sequence>
<dbReference type="EMBL" id="LRXL01000037">
    <property type="protein sequence ID" value="OAB78727.1"/>
    <property type="molecule type" value="Genomic_DNA"/>
</dbReference>
<dbReference type="AlphaFoldDB" id="A0A167HL42"/>
<keyword evidence="2" id="KW-1185">Reference proteome</keyword>
<name>A0A167HL42_9FLAO</name>
<dbReference type="Gene3D" id="2.180.10.10">
    <property type="entry name" value="RHS repeat-associated core"/>
    <property type="match status" value="1"/>
</dbReference>
<dbReference type="InterPro" id="IPR022385">
    <property type="entry name" value="Rhs_assc_core"/>
</dbReference>
<evidence type="ECO:0000313" key="1">
    <source>
        <dbReference type="EMBL" id="OAB78727.1"/>
    </source>
</evidence>
<dbReference type="RefSeq" id="WP_082830826.1">
    <property type="nucleotide sequence ID" value="NZ_LRXL01000037.1"/>
</dbReference>
<dbReference type="NCBIfam" id="TIGR03696">
    <property type="entry name" value="Rhs_assc_core"/>
    <property type="match status" value="1"/>
</dbReference>
<comment type="caution">
    <text evidence="1">The sequence shown here is derived from an EMBL/GenBank/DDBJ whole genome shotgun (WGS) entry which is preliminary data.</text>
</comment>
<accession>A0A167HL42</accession>
<dbReference type="Proteomes" id="UP000077013">
    <property type="component" value="Unassembled WGS sequence"/>
</dbReference>
<evidence type="ECO:0008006" key="3">
    <source>
        <dbReference type="Google" id="ProtNLM"/>
    </source>
</evidence>
<proteinExistence type="predicted"/>
<organism evidence="1 2">
    <name type="scientific">Cochleicola gelatinilyticus</name>
    <dbReference type="NCBI Taxonomy" id="1763537"/>
    <lineage>
        <taxon>Bacteria</taxon>
        <taxon>Pseudomonadati</taxon>
        <taxon>Bacteroidota</taxon>
        <taxon>Flavobacteriia</taxon>
        <taxon>Flavobacteriales</taxon>
        <taxon>Flavobacteriaceae</taxon>
        <taxon>Cochleicola</taxon>
    </lineage>
</organism>
<gene>
    <name evidence="1" type="ORF">ULVI_09095</name>
</gene>
<protein>
    <recommendedName>
        <fullName evidence="3">RHS repeat-associated core domain-containing protein</fullName>
    </recommendedName>
</protein>
<evidence type="ECO:0000313" key="2">
    <source>
        <dbReference type="Proteomes" id="UP000077013"/>
    </source>
</evidence>
<reference evidence="1 2" key="1">
    <citation type="submission" date="2016-02" db="EMBL/GenBank/DDBJ databases">
        <title>Ulvibacter sp. LPB0005, isolated from Thais luteostoma.</title>
        <authorList>
            <person name="Shin S.-K."/>
            <person name="Yi H."/>
        </authorList>
    </citation>
    <scope>NUCLEOTIDE SEQUENCE [LARGE SCALE GENOMIC DNA]</scope>
    <source>
        <strain evidence="1 2">LPB0005</strain>
    </source>
</reference>
<dbReference type="OrthoDB" id="1189912at2"/>
<dbReference type="STRING" id="1763537.ULVI_09095"/>